<evidence type="ECO:0000313" key="1">
    <source>
        <dbReference type="EMBL" id="SDD81890.1"/>
    </source>
</evidence>
<dbReference type="InterPro" id="IPR023399">
    <property type="entry name" value="Baseplate-like_2-layer_sand"/>
</dbReference>
<dbReference type="AlphaFoldDB" id="A0A1G6XUS6"/>
<dbReference type="STRING" id="69960.SAMN05421720_101644"/>
<name>A0A1G6XUS6_9PROT</name>
<accession>A0A1G6XUS6</accession>
<dbReference type="Gene3D" id="3.55.50.10">
    <property type="entry name" value="Baseplate protein-like domains"/>
    <property type="match status" value="1"/>
</dbReference>
<proteinExistence type="predicted"/>
<dbReference type="Gene3D" id="3.30.1920.10">
    <property type="entry name" value="Baseplate protein-like domains - 2 layer sandwich fold"/>
    <property type="match status" value="1"/>
</dbReference>
<dbReference type="Gene3D" id="2.30.300.10">
    <property type="entry name" value="Baseplate protein-like domain - beta roll fold"/>
    <property type="match status" value="1"/>
</dbReference>
<dbReference type="EMBL" id="FNAP01000001">
    <property type="protein sequence ID" value="SDD81890.1"/>
    <property type="molecule type" value="Genomic_DNA"/>
</dbReference>
<dbReference type="OrthoDB" id="4821150at2"/>
<organism evidence="1 2">
    <name type="scientific">Rhodospira trueperi</name>
    <dbReference type="NCBI Taxonomy" id="69960"/>
    <lineage>
        <taxon>Bacteria</taxon>
        <taxon>Pseudomonadati</taxon>
        <taxon>Pseudomonadota</taxon>
        <taxon>Alphaproteobacteria</taxon>
        <taxon>Rhodospirillales</taxon>
        <taxon>Rhodospirillaceae</taxon>
        <taxon>Rhodospira</taxon>
    </lineage>
</organism>
<keyword evidence="2" id="KW-1185">Reference proteome</keyword>
<evidence type="ECO:0000313" key="2">
    <source>
        <dbReference type="Proteomes" id="UP000199412"/>
    </source>
</evidence>
<gene>
    <name evidence="1" type="ORF">SAMN05421720_101644</name>
</gene>
<dbReference type="Proteomes" id="UP000199412">
    <property type="component" value="Unassembled WGS sequence"/>
</dbReference>
<dbReference type="RefSeq" id="WP_092781893.1">
    <property type="nucleotide sequence ID" value="NZ_FNAP01000001.1"/>
</dbReference>
<sequence>MSWVLKPDARIEVSGRDLSAAEAGLAALSVDLATGTVGSAHLSLWPRTAFENAAPGDEIALSIGAADDPTPVFSGVIESVRKGPRAVVIEAREAPAPLLVSRLNRSFVNQTIADIVHGLAGDVPVSAAESEIELSLYAVEGRRSVWSHLRELAALAGADLHCTADGALVFAPYGAGEGHTLHRGIDLLGWETLSAVPPEAETYAVHGAGSRAGADKWHWLDPAVKGAETGESRVLGAFANTDAAEAATAAAAARAANAAVRARARVWGRPDLRIGDTLDLVLAESGGGSLLDAATEALSGVLGGSSSKPPYRITGLTHSLNREAGFVTTLELGGSTAPGDMEGGAAGLAGGLP</sequence>
<reference evidence="1 2" key="1">
    <citation type="submission" date="2016-10" db="EMBL/GenBank/DDBJ databases">
        <authorList>
            <person name="de Groot N.N."/>
        </authorList>
    </citation>
    <scope>NUCLEOTIDE SEQUENCE [LARGE SCALE GENOMIC DNA]</scope>
    <source>
        <strain evidence="1 2">ATCC 700224</strain>
    </source>
</reference>
<dbReference type="SUPFAM" id="SSF69279">
    <property type="entry name" value="Phage tail proteins"/>
    <property type="match status" value="1"/>
</dbReference>
<protein>
    <submittedName>
        <fullName evidence="1">Phage protein D</fullName>
    </submittedName>
</protein>